<feature type="compositionally biased region" description="Acidic residues" evidence="1">
    <location>
        <begin position="243"/>
        <end position="252"/>
    </location>
</feature>
<accession>A0A4V3XJP5</accession>
<protein>
    <submittedName>
        <fullName evidence="2">Uncharacterized protein</fullName>
    </submittedName>
</protein>
<comment type="caution">
    <text evidence="2">The sequence shown here is derived from an EMBL/GenBank/DDBJ whole genome shotgun (WGS) entry which is preliminary data.</text>
</comment>
<dbReference type="SUPFAM" id="SSF52047">
    <property type="entry name" value="RNI-like"/>
    <property type="match status" value="1"/>
</dbReference>
<dbReference type="AlphaFoldDB" id="A0A4V3XJP5"/>
<organism evidence="2 3">
    <name type="scientific">Antrodiella citrinella</name>
    <dbReference type="NCBI Taxonomy" id="2447956"/>
    <lineage>
        <taxon>Eukaryota</taxon>
        <taxon>Fungi</taxon>
        <taxon>Dikarya</taxon>
        <taxon>Basidiomycota</taxon>
        <taxon>Agaricomycotina</taxon>
        <taxon>Agaricomycetes</taxon>
        <taxon>Polyporales</taxon>
        <taxon>Steccherinaceae</taxon>
        <taxon>Antrodiella</taxon>
    </lineage>
</organism>
<dbReference type="EMBL" id="SGPM01000002">
    <property type="protein sequence ID" value="THH33883.1"/>
    <property type="molecule type" value="Genomic_DNA"/>
</dbReference>
<feature type="region of interest" description="Disordered" evidence="1">
    <location>
        <begin position="242"/>
        <end position="265"/>
    </location>
</feature>
<evidence type="ECO:0000313" key="2">
    <source>
        <dbReference type="EMBL" id="THH33883.1"/>
    </source>
</evidence>
<reference evidence="2 3" key="1">
    <citation type="submission" date="2019-02" db="EMBL/GenBank/DDBJ databases">
        <title>Genome sequencing of the rare red list fungi Antrodiella citrinella (Flaviporus citrinellus).</title>
        <authorList>
            <person name="Buettner E."/>
            <person name="Kellner H."/>
        </authorList>
    </citation>
    <scope>NUCLEOTIDE SEQUENCE [LARGE SCALE GENOMIC DNA]</scope>
    <source>
        <strain evidence="2 3">DSM 108506</strain>
    </source>
</reference>
<evidence type="ECO:0000256" key="1">
    <source>
        <dbReference type="SAM" id="MobiDB-lite"/>
    </source>
</evidence>
<dbReference type="Proteomes" id="UP000308730">
    <property type="component" value="Unassembled WGS sequence"/>
</dbReference>
<evidence type="ECO:0000313" key="3">
    <source>
        <dbReference type="Proteomes" id="UP000308730"/>
    </source>
</evidence>
<sequence length="389" mass="43301">MRRTYAPPSLPDNRSRVVNNLLHTLRGEHFRHARNQSNRNFVAKRIEYSGPNRTLPIEQIFGEDVPSDGDEWYNPSSSFKPKLASSIEDSDRPEWRKRALALLFSQAPLRPTDESISPADDSNARTGLREIPLLAELCLRVILPYCQGASFAEDLVPYLPPHLRRLLLRWSAVHAPLNRSNLYALCEPELGGHADGDLVVVGPYASLPTNYFKRVEAEAADATAQVAESSSTLHIQQEAITVSEDDAMEEDSGGSWDSDSSKEDETPPLTLLALVSTPLSTPTLFTLPPSLTHLALLSLPTLTPIHRLPRLLPLLEVLDLSYNLWIGQPKIFGNTGEGGETLLERTEWSRWSRLRVLGLRECGVSRKIAARVNQGRWVDVEVIGIIDQG</sequence>
<name>A0A4V3XJP5_9APHY</name>
<dbReference type="OrthoDB" id="3264363at2759"/>
<keyword evidence="3" id="KW-1185">Reference proteome</keyword>
<proteinExistence type="predicted"/>
<gene>
    <name evidence="2" type="ORF">EUX98_g198</name>
</gene>